<dbReference type="Gene3D" id="3.90.550.20">
    <property type="match status" value="1"/>
</dbReference>
<dbReference type="InterPro" id="IPR029044">
    <property type="entry name" value="Nucleotide-diphossugar_trans"/>
</dbReference>
<dbReference type="SUPFAM" id="SSF53448">
    <property type="entry name" value="Nucleotide-diphospho-sugar transferases"/>
    <property type="match status" value="1"/>
</dbReference>
<reference evidence="1 2" key="1">
    <citation type="submission" date="2022-04" db="EMBL/GenBank/DDBJ databases">
        <title>Roseobacter sp. WL0113 is a bacterium isolated from neritic sediment.</title>
        <authorList>
            <person name="Wang L."/>
            <person name="He W."/>
            <person name="Zhang D.-F."/>
        </authorList>
    </citation>
    <scope>NUCLEOTIDE SEQUENCE [LARGE SCALE GENOMIC DNA]</scope>
    <source>
        <strain evidence="1 2">WL0113</strain>
    </source>
</reference>
<organism evidence="1 2">
    <name type="scientific">Roseobacter sinensis</name>
    <dbReference type="NCBI Taxonomy" id="2931391"/>
    <lineage>
        <taxon>Bacteria</taxon>
        <taxon>Pseudomonadati</taxon>
        <taxon>Pseudomonadota</taxon>
        <taxon>Alphaproteobacteria</taxon>
        <taxon>Rhodobacterales</taxon>
        <taxon>Roseobacteraceae</taxon>
        <taxon>Roseobacter</taxon>
    </lineage>
</organism>
<comment type="caution">
    <text evidence="1">The sequence shown here is derived from an EMBL/GenBank/DDBJ whole genome shotgun (WGS) entry which is preliminary data.</text>
</comment>
<dbReference type="RefSeq" id="WP_263842714.1">
    <property type="nucleotide sequence ID" value="NZ_JALIEB010000002.1"/>
</dbReference>
<gene>
    <name evidence="1" type="ORF">MUB52_03000</name>
</gene>
<name>A0ABT3B9X9_9RHOB</name>
<evidence type="ECO:0000313" key="1">
    <source>
        <dbReference type="EMBL" id="MCV3270381.1"/>
    </source>
</evidence>
<accession>A0ABT3B9X9</accession>
<dbReference type="EMBL" id="JALIEB010000002">
    <property type="protein sequence ID" value="MCV3270381.1"/>
    <property type="molecule type" value="Genomic_DNA"/>
</dbReference>
<proteinExistence type="predicted"/>
<sequence length="269" mass="30608">MTVGATKTQLASMWFDGPLRLVDRVCLSSMVATGMPVTLYTFGDVANVPAGVTVKDGNAILDRALLERLVPVAKKDQVSWLPTVQFSDFFRVFLQKAGGGLWLDTDVLMFKPFEYAADKVYFVRESNGGIGASVFYLPPDSPIIDEYVRLIMQDDLTPDWLEFKRRVLRPMVYRLTRTAFSPSDLGITMYGNEAFRQLARRHGVFGQAHPQDRFYHWSDARNEDVFKPVPWAFFYDDPDYIGLHIHKKTEAAHAPEPGSLWQDALERYA</sequence>
<dbReference type="Proteomes" id="UP001208690">
    <property type="component" value="Unassembled WGS sequence"/>
</dbReference>
<keyword evidence="2" id="KW-1185">Reference proteome</keyword>
<protein>
    <submittedName>
        <fullName evidence="1">Uncharacterized protein</fullName>
    </submittedName>
</protein>
<evidence type="ECO:0000313" key="2">
    <source>
        <dbReference type="Proteomes" id="UP001208690"/>
    </source>
</evidence>